<protein>
    <submittedName>
        <fullName evidence="2">Uncharacterized protein</fullName>
    </submittedName>
</protein>
<proteinExistence type="predicted"/>
<accession>A0A6A6EYF6</accession>
<evidence type="ECO:0000313" key="3">
    <source>
        <dbReference type="Proteomes" id="UP000799539"/>
    </source>
</evidence>
<dbReference type="Proteomes" id="UP000799539">
    <property type="component" value="Unassembled WGS sequence"/>
</dbReference>
<dbReference type="EMBL" id="ML992720">
    <property type="protein sequence ID" value="KAF2206436.1"/>
    <property type="molecule type" value="Genomic_DNA"/>
</dbReference>
<feature type="compositionally biased region" description="Low complexity" evidence="1">
    <location>
        <begin position="413"/>
        <end position="469"/>
    </location>
</feature>
<gene>
    <name evidence="2" type="ORF">CERZMDRAFT_89270</name>
</gene>
<feature type="compositionally biased region" description="Low complexity" evidence="1">
    <location>
        <begin position="1587"/>
        <end position="1596"/>
    </location>
</feature>
<feature type="region of interest" description="Disordered" evidence="1">
    <location>
        <begin position="63"/>
        <end position="107"/>
    </location>
</feature>
<evidence type="ECO:0000313" key="2">
    <source>
        <dbReference type="EMBL" id="KAF2206436.1"/>
    </source>
</evidence>
<feature type="compositionally biased region" description="Low complexity" evidence="1">
    <location>
        <begin position="361"/>
        <end position="391"/>
    </location>
</feature>
<dbReference type="OrthoDB" id="3886018at2759"/>
<feature type="region of interest" description="Disordered" evidence="1">
    <location>
        <begin position="149"/>
        <end position="347"/>
    </location>
</feature>
<feature type="compositionally biased region" description="Low complexity" evidence="1">
    <location>
        <begin position="149"/>
        <end position="232"/>
    </location>
</feature>
<feature type="compositionally biased region" description="Polar residues" evidence="1">
    <location>
        <begin position="495"/>
        <end position="520"/>
    </location>
</feature>
<feature type="region of interest" description="Disordered" evidence="1">
    <location>
        <begin position="1556"/>
        <end position="1596"/>
    </location>
</feature>
<feature type="compositionally biased region" description="Low complexity" evidence="1">
    <location>
        <begin position="253"/>
        <end position="292"/>
    </location>
</feature>
<reference evidence="2" key="1">
    <citation type="journal article" date="2020" name="Stud. Mycol.">
        <title>101 Dothideomycetes genomes: a test case for predicting lifestyles and emergence of pathogens.</title>
        <authorList>
            <person name="Haridas S."/>
            <person name="Albert R."/>
            <person name="Binder M."/>
            <person name="Bloem J."/>
            <person name="Labutti K."/>
            <person name="Salamov A."/>
            <person name="Andreopoulos B."/>
            <person name="Baker S."/>
            <person name="Barry K."/>
            <person name="Bills G."/>
            <person name="Bluhm B."/>
            <person name="Cannon C."/>
            <person name="Castanera R."/>
            <person name="Culley D."/>
            <person name="Daum C."/>
            <person name="Ezra D."/>
            <person name="Gonzalez J."/>
            <person name="Henrissat B."/>
            <person name="Kuo A."/>
            <person name="Liang C."/>
            <person name="Lipzen A."/>
            <person name="Lutzoni F."/>
            <person name="Magnuson J."/>
            <person name="Mondo S."/>
            <person name="Nolan M."/>
            <person name="Ohm R."/>
            <person name="Pangilinan J."/>
            <person name="Park H.-J."/>
            <person name="Ramirez L."/>
            <person name="Alfaro M."/>
            <person name="Sun H."/>
            <person name="Tritt A."/>
            <person name="Yoshinaga Y."/>
            <person name="Zwiers L.-H."/>
            <person name="Turgeon B."/>
            <person name="Goodwin S."/>
            <person name="Spatafora J."/>
            <person name="Crous P."/>
            <person name="Grigoriev I."/>
        </authorList>
    </citation>
    <scope>NUCLEOTIDE SEQUENCE</scope>
    <source>
        <strain evidence="2">SCOH1-5</strain>
    </source>
</reference>
<feature type="region of interest" description="Disordered" evidence="1">
    <location>
        <begin position="675"/>
        <end position="722"/>
    </location>
</feature>
<feature type="compositionally biased region" description="Low complexity" evidence="1">
    <location>
        <begin position="304"/>
        <end position="347"/>
    </location>
</feature>
<organism evidence="2 3">
    <name type="scientific">Cercospora zeae-maydis SCOH1-5</name>
    <dbReference type="NCBI Taxonomy" id="717836"/>
    <lineage>
        <taxon>Eukaryota</taxon>
        <taxon>Fungi</taxon>
        <taxon>Dikarya</taxon>
        <taxon>Ascomycota</taxon>
        <taxon>Pezizomycotina</taxon>
        <taxon>Dothideomycetes</taxon>
        <taxon>Dothideomycetidae</taxon>
        <taxon>Mycosphaerellales</taxon>
        <taxon>Mycosphaerellaceae</taxon>
        <taxon>Cercospora</taxon>
    </lineage>
</organism>
<feature type="compositionally biased region" description="Polar residues" evidence="1">
    <location>
        <begin position="1563"/>
        <end position="1584"/>
    </location>
</feature>
<feature type="region of interest" description="Disordered" evidence="1">
    <location>
        <begin position="1519"/>
        <end position="1541"/>
    </location>
</feature>
<evidence type="ECO:0000256" key="1">
    <source>
        <dbReference type="SAM" id="MobiDB-lite"/>
    </source>
</evidence>
<feature type="compositionally biased region" description="Polar residues" evidence="1">
    <location>
        <begin position="392"/>
        <end position="412"/>
    </location>
</feature>
<feature type="compositionally biased region" description="Polar residues" evidence="1">
    <location>
        <begin position="239"/>
        <end position="252"/>
    </location>
</feature>
<name>A0A6A6EYF6_9PEZI</name>
<feature type="compositionally biased region" description="Low complexity" evidence="1">
    <location>
        <begin position="85"/>
        <end position="107"/>
    </location>
</feature>
<keyword evidence="3" id="KW-1185">Reference proteome</keyword>
<feature type="compositionally biased region" description="Low complexity" evidence="1">
    <location>
        <begin position="1520"/>
        <end position="1541"/>
    </location>
</feature>
<sequence length="1723" mass="183383">MASLPSWIVTSSLWHNTSFSAPLSLHSASSLAAAGLFPTSSRFTTWSSSIYSSASVISPASPAAASSTHSLGETSLTSRRRQGSDDLSLTTLKSTSRSSHASSGTTGAALSSSYSLSVPASSSIESTSAGSSLLTAATDSYTVHSWRLPSGSPSTVSPTHTPSEPSLPSASSSSGSSTLTTSESSIPSPSSDRSSGSGGATSLSSPRLSSSTSLHGPFESGSLSRSASGPSANADPTEETPSISKSTATSLHPASSGSPSATAPSSSISNSSNPSLGTAATSSTTGVSSRTSNWPFPSDPPLASSQTSFLSRSSSVLPGTSNTNSSRATSSTLKVPSGSSISASPSSVSLDVTSSIASAVNSNTSVQSTTASRTTVASSASSTIFSPSSISGDGTSLPTPLGHSNSSSQPTASGRSTSDSMPPSSTSSTLSIAINGTASTTLSSTNSLGVISPTSGSSKATSPGSSMASPSFAGPSNGTASSFSSRSTSTPEPLGTSSGSPFPSATSTRSNSPDASTTMSGPGLPSPVSASATKAPTMPPPPTQSTVPGMSTPSSSSDDRFFVWNSTSFTYTGTTSFPPPTITGTMTITPRPLSTEVIASLSKNQWLTTVKVGKHTVVPVIWCKKCGGGVIIWNLWPVPTNIQIDFHVQFPNLPVFRIDCFKIFGIRIWGDCSDPKSEDDNHENGPDEDENDPTPGPPKPTNGPQSTRQSTSKEEPSSESSCTFSMATNIAVTCSPTVTGSRTIFSCSTSMSAFSGCTVTGTATTTTHSVMPSPRHILPICDAGAACNGDCGLPMPQHEKRVLSDPTNFDLFMAKSWSRAATKVVHRVEGGATWPGVQKRSVLPLHKRWTWPYPFDENRRHPEDTRVWQLDREKEIAAGRPVAPRGVSSAGWVRFGEDYTDIAVQGLWGCTSIIVVSKRGAWMSHLYETSMALERYWSDINPGIFNGDGPNLPGLNQLSQPGAIFDRATVAADDIKVFIMTPDDAPRRRGVEAAWWGDGRVQRPQPVAELERLMRGYFGVMPTVYPYWRLTPSMRTNSDTGDTSPNDLKGIFATTSAGRYYLEYDPKAKEYDSDSESDDECKQYKVGLRLWADSYKNSAQHGKPLYEAFWDPLEGQVSPPSDDDMDDSDSDTMAFYANKAGKNSSACAPKQDRGYCSAQQCGTSCVLKSSPSKTAIITRTLSSIHSWISGSFNSLRTRRLWQNGAKSPEDYATYAEFMVQESRAATMSLDQLVAVMGDVQLGIASSKAISFESAKAFNFAMSGMYGCTSIVVASRRGFWISHLWEHRSFTDEKLFQLEILGQMWTGRDQDYVGLNQFIQPGGMLDPNAVIGLQILLIVPRARVRTIEDFNAGIWPLDLEPEHAEKWDRVISSLRGVWPNAHLNKIGYVPIRRNSQIWSTQLQKYVKSPIDFQYQAQVFRTTEFGKVLIQYDPQMVEKNDHCQRDFAGYKVWTDTGYPVLLDHWGKNLDDVPGLLLRRNESCSVPPVSTRTTSATVHAPPASFSITLSYTSGFTSRTYPNASNSSASATRSPSSSSSNVSVDNTSFTVKSTTASTTTLRSSVSMSTSRRGTTSIPKFSFAPSTKTMKPAPSRASPATTAAPKSIHCEILRLGSPSTYCRCENSLLVPVKTRTDDDGNITYDCPLPSITVSSVSKYSATWFFGQDYFTTGAWGISVPVRRSCARGMWGGTVVTRKVGEMERTYDCIVLDHTMTSIGRSPPKPKAV</sequence>
<feature type="compositionally biased region" description="Low complexity" evidence="1">
    <location>
        <begin position="476"/>
        <end position="490"/>
    </location>
</feature>
<feature type="region of interest" description="Disordered" evidence="1">
    <location>
        <begin position="361"/>
        <end position="556"/>
    </location>
</feature>
<feature type="compositionally biased region" description="Basic and acidic residues" evidence="1">
    <location>
        <begin position="675"/>
        <end position="685"/>
    </location>
</feature>